<evidence type="ECO:0000313" key="2">
    <source>
        <dbReference type="EMBL" id="AHG91823.1"/>
    </source>
</evidence>
<keyword evidence="3" id="KW-1185">Reference proteome</keyword>
<dbReference type="AlphaFoldDB" id="W0RQK5"/>
<proteinExistence type="predicted"/>
<dbReference type="SUPFAM" id="SSF160104">
    <property type="entry name" value="Acetoacetate decarboxylase-like"/>
    <property type="match status" value="1"/>
</dbReference>
<evidence type="ECO:0000256" key="1">
    <source>
        <dbReference type="SAM" id="MobiDB-lite"/>
    </source>
</evidence>
<dbReference type="OrthoDB" id="834556at2"/>
<dbReference type="InterPro" id="IPR023375">
    <property type="entry name" value="ADC_dom_sf"/>
</dbReference>
<feature type="region of interest" description="Disordered" evidence="1">
    <location>
        <begin position="278"/>
        <end position="297"/>
    </location>
</feature>
<dbReference type="InterPro" id="IPR010451">
    <property type="entry name" value="Acetoacetate_decarboxylase"/>
</dbReference>
<dbReference type="EMBL" id="CP007128">
    <property type="protein sequence ID" value="AHG91823.1"/>
    <property type="molecule type" value="Genomic_DNA"/>
</dbReference>
<organism evidence="2 3">
    <name type="scientific">Gemmatirosa kalamazoonensis</name>
    <dbReference type="NCBI Taxonomy" id="861299"/>
    <lineage>
        <taxon>Bacteria</taxon>
        <taxon>Pseudomonadati</taxon>
        <taxon>Gemmatimonadota</taxon>
        <taxon>Gemmatimonadia</taxon>
        <taxon>Gemmatimonadales</taxon>
        <taxon>Gemmatimonadaceae</taxon>
        <taxon>Gemmatirosa</taxon>
    </lineage>
</organism>
<reference evidence="2 3" key="1">
    <citation type="journal article" date="2014" name="Genome Announc.">
        <title>Genome Sequence and Methylome of Soil Bacterium Gemmatirosa kalamazoonensis KBS708T, a Member of the Rarely Cultivated Gemmatimonadetes Phylum.</title>
        <authorList>
            <person name="Debruyn J.M."/>
            <person name="Radosevich M."/>
            <person name="Wommack K.E."/>
            <person name="Polson S.W."/>
            <person name="Hauser L.J."/>
            <person name="Fawaz M.N."/>
            <person name="Korlach J."/>
            <person name="Tsai Y.C."/>
        </authorList>
    </citation>
    <scope>NUCLEOTIDE SEQUENCE [LARGE SCALE GENOMIC DNA]</scope>
    <source>
        <strain evidence="2 3">KBS708</strain>
    </source>
</reference>
<dbReference type="Gene3D" id="2.40.400.10">
    <property type="entry name" value="Acetoacetate decarboxylase-like"/>
    <property type="match status" value="1"/>
</dbReference>
<accession>W0RQK5</accession>
<name>W0RQK5_9BACT</name>
<dbReference type="GO" id="GO:0016829">
    <property type="term" value="F:lyase activity"/>
    <property type="evidence" value="ECO:0007669"/>
    <property type="project" value="InterPro"/>
</dbReference>
<dbReference type="InParanoid" id="W0RQK5"/>
<dbReference type="PATRIC" id="fig|861299.3.peg.4345"/>
<sequence>MTMLPRRLRDQTGRHALVDGIPFTLPVHSERTPALMAAFPIDADRAAVMLPGNELHAFRWRGHGLLVVTVVDYRVTSIGKYIEFSIAIACTRGRRPAPPLLPLVFQKTYGLGQYVVDLPVSTEVSVKGGKGIWGMPKHQASLDFVIEEHAVSSQYDLDGRLAMRIEVEQPRGLRVPLFNLPAANYCAFRGMLYKSYIYFTGHLGMTLGGAGKARLTLGDQPRMRALRELGIGSDPVFTAFFPSTHGTLDDHYECWFLSYDRLPVQQPEGMESVVNLGLGETWPESPHRDTAATPRTR</sequence>
<gene>
    <name evidence="2" type="ORF">J421_4286</name>
</gene>
<dbReference type="KEGG" id="gba:J421_4286"/>
<dbReference type="Pfam" id="PF06314">
    <property type="entry name" value="ADC"/>
    <property type="match status" value="1"/>
</dbReference>
<evidence type="ECO:0000313" key="3">
    <source>
        <dbReference type="Proteomes" id="UP000019151"/>
    </source>
</evidence>
<protein>
    <submittedName>
        <fullName evidence="2">Acetoacetate decarboxylase</fullName>
    </submittedName>
</protein>
<dbReference type="HOGENOM" id="CLU_949375_0_0_0"/>
<dbReference type="eggNOG" id="COG4689">
    <property type="taxonomic scope" value="Bacteria"/>
</dbReference>
<dbReference type="STRING" id="861299.J421_4286"/>
<dbReference type="Proteomes" id="UP000019151">
    <property type="component" value="Chromosome"/>
</dbReference>
<dbReference type="RefSeq" id="WP_025413258.1">
    <property type="nucleotide sequence ID" value="NZ_CP007128.1"/>
</dbReference>